<evidence type="ECO:0000313" key="3">
    <source>
        <dbReference type="Proteomes" id="UP000005408"/>
    </source>
</evidence>
<sequence>MAVSNSYIYTRSKSVSFKSINEAQVCVGKSSFLTQKCPAISTKEIKDNNEREETLMEVDDQDTYVPRFSIQPIPTPVVGKYVNKDVKYEKIEPVNEAQAFVDDSFLSNSERLDSESTIIGSMKIDRFITSGKKCDGDKDNITDELKKSERYTISEGLTMKESMGRSNVISVMGSSFQSSSPHTKNFGRSASSRQKYQIHGKWTTLDTTFDTIRVRLKQPLTLVLDTLVNYFENKRKSGG</sequence>
<evidence type="ECO:0000313" key="2">
    <source>
        <dbReference type="EnsemblMetazoa" id="G15516.3:cds"/>
    </source>
</evidence>
<name>A0A8W8ITL1_MAGGI</name>
<feature type="region of interest" description="Disordered" evidence="1">
    <location>
        <begin position="173"/>
        <end position="192"/>
    </location>
</feature>
<organism evidence="2 3">
    <name type="scientific">Magallana gigas</name>
    <name type="common">Pacific oyster</name>
    <name type="synonym">Crassostrea gigas</name>
    <dbReference type="NCBI Taxonomy" id="29159"/>
    <lineage>
        <taxon>Eukaryota</taxon>
        <taxon>Metazoa</taxon>
        <taxon>Spiralia</taxon>
        <taxon>Lophotrochozoa</taxon>
        <taxon>Mollusca</taxon>
        <taxon>Bivalvia</taxon>
        <taxon>Autobranchia</taxon>
        <taxon>Pteriomorphia</taxon>
        <taxon>Ostreida</taxon>
        <taxon>Ostreoidea</taxon>
        <taxon>Ostreidae</taxon>
        <taxon>Magallana</taxon>
    </lineage>
</organism>
<accession>A0A8W8ITL1</accession>
<reference evidence="2" key="1">
    <citation type="submission" date="2022-08" db="UniProtKB">
        <authorList>
            <consortium name="EnsemblMetazoa"/>
        </authorList>
    </citation>
    <scope>IDENTIFICATION</scope>
    <source>
        <strain evidence="2">05x7-T-G4-1.051#20</strain>
    </source>
</reference>
<dbReference type="AlphaFoldDB" id="A0A8W8ITL1"/>
<dbReference type="EnsemblMetazoa" id="G15516.3">
    <property type="protein sequence ID" value="G15516.3:cds"/>
    <property type="gene ID" value="G15516"/>
</dbReference>
<proteinExistence type="predicted"/>
<dbReference type="Proteomes" id="UP000005408">
    <property type="component" value="Unassembled WGS sequence"/>
</dbReference>
<keyword evidence="3" id="KW-1185">Reference proteome</keyword>
<evidence type="ECO:0000256" key="1">
    <source>
        <dbReference type="SAM" id="MobiDB-lite"/>
    </source>
</evidence>
<protein>
    <submittedName>
        <fullName evidence="2">Uncharacterized protein</fullName>
    </submittedName>
</protein>